<reference evidence="2" key="1">
    <citation type="submission" date="2014-09" db="EMBL/GenBank/DDBJ databases">
        <authorList>
            <person name="Mudge J."/>
            <person name="Ramaraj T."/>
            <person name="Lindquist I.E."/>
            <person name="Bharti A.K."/>
            <person name="Sundararajan A."/>
            <person name="Cameron C.T."/>
            <person name="Woodward J.E."/>
            <person name="May G.D."/>
            <person name="Brubaker C."/>
            <person name="Broadhvest J."/>
            <person name="Wilkins T.A."/>
        </authorList>
    </citation>
    <scope>NUCLEOTIDE SEQUENCE</scope>
    <source>
        <strain evidence="2">cv. AKA8401</strain>
    </source>
</reference>
<dbReference type="Proteomes" id="UP000032142">
    <property type="component" value="Unassembled WGS sequence"/>
</dbReference>
<proteinExistence type="predicted"/>
<dbReference type="EMBL" id="KN413456">
    <property type="protein sequence ID" value="KHG19581.1"/>
    <property type="molecule type" value="Genomic_DNA"/>
</dbReference>
<gene>
    <name evidence="1" type="ORF">F383_24388</name>
</gene>
<accession>A0A0B0P866</accession>
<keyword evidence="2" id="KW-1185">Reference proteome</keyword>
<keyword evidence="1" id="KW-0648">Protein biosynthesis</keyword>
<keyword evidence="1" id="KW-0251">Elongation factor</keyword>
<sequence length="128" mass="14553">MGKNVKKNKDEDKDKSYRERLAICDEVVGELISMLLDASQKEMAVQLEATVDQMQQLITEDKLFSIVKSMVKEVLSPYLRGLQNLKLTNPVSINGDPESSRGSEICNNIQVRMSCRCRIYVPIRTCIK</sequence>
<evidence type="ECO:0000313" key="1">
    <source>
        <dbReference type="EMBL" id="KHG19581.1"/>
    </source>
</evidence>
<dbReference type="GO" id="GO:0003746">
    <property type="term" value="F:translation elongation factor activity"/>
    <property type="evidence" value="ECO:0007669"/>
    <property type="project" value="UniProtKB-KW"/>
</dbReference>
<organism evidence="1 2">
    <name type="scientific">Gossypium arboreum</name>
    <name type="common">Tree cotton</name>
    <name type="synonym">Gossypium nanking</name>
    <dbReference type="NCBI Taxonomy" id="29729"/>
    <lineage>
        <taxon>Eukaryota</taxon>
        <taxon>Viridiplantae</taxon>
        <taxon>Streptophyta</taxon>
        <taxon>Embryophyta</taxon>
        <taxon>Tracheophyta</taxon>
        <taxon>Spermatophyta</taxon>
        <taxon>Magnoliopsida</taxon>
        <taxon>eudicotyledons</taxon>
        <taxon>Gunneridae</taxon>
        <taxon>Pentapetalae</taxon>
        <taxon>rosids</taxon>
        <taxon>malvids</taxon>
        <taxon>Malvales</taxon>
        <taxon>Malvaceae</taxon>
        <taxon>Malvoideae</taxon>
        <taxon>Gossypium</taxon>
    </lineage>
</organism>
<name>A0A0B0P866_GOSAR</name>
<evidence type="ECO:0000313" key="2">
    <source>
        <dbReference type="Proteomes" id="UP000032142"/>
    </source>
</evidence>
<protein>
    <submittedName>
        <fullName evidence="1">Elongation factor g, mitochondrial</fullName>
    </submittedName>
</protein>
<dbReference type="AlphaFoldDB" id="A0A0B0P866"/>